<feature type="coiled-coil region" evidence="1">
    <location>
        <begin position="6784"/>
        <end position="6841"/>
    </location>
</feature>
<sequence length="7979" mass="865844">MKDLKIIFWLKYIYFLKLCSYIKKSDASSFDFTKCTFANCSAGMVWKDSSGCSPCPSGFTCKGLSNPARPCPAGTYNPLVSAVFEDSCIDCPAGSYSGEGSISCTYCPAGFKCLVNNTVESCEPGTYSALAQMDCKPCPDGFVCESPDLPPQKCAPGYVVNNESIICEPCRAGTYSFNNTCIACRNGTYSSKGSIVCATCPDGHSCADKINPLKCLKGTYAASNQMTCEGCPLGHSCEVDGLSYPTRCSNGTYQNKVNKTSCILCPADYSCINNIEEPVKCSNGMYSLLGMVECLVCPAGFSCDKINGVQTISACQMGWYSPESVNECINCTKGHFCPSTGLSTPYMCPSGWYADDVGFQQCRPCPKGHACYTAIDSPVECQAGFYSAFVGQTNCVVCPSGFYSVSNGSEQCLSCPTGHKCLFPDKPPQKCEEGQYQDKEAQSVCLTATTNSAVVDASKVPIQCSDKPGYFSNGTACILCYEGHFCPSSVIKPMSCPLGTYANSKGSVLCELCPSGYHCFNATEDPKPCDEGSFSTAGSIFCQACPQGHYSTNASSSCVLCPSGSMCPMGKPPILCNAGTYSPLGDEVCHTCIANSFSEAGSTFCIPCPIGFLCVNPSVLPIPCRKGTFWSNTDEISKCILCPFGYTCDDPLLPPVLCKLGTYSTGGNSTCLPCPDGMSCIDPSKIPVPCKDGTFSFNGVAYCSPCPAGRPCPSSSTSKSEICPLGTYSLNGESTCNTCPTGYMCPNPFISPVPCRFGEYTDEKVNQTICEKCPPGYECPHPESKKVVCKPGSFSLGSSVSCTLCPAGYRCPNVNKRPELCRPGEFSLGGQLVCNLCPAGKACSSRSSNSSNDCPRGTYSYEGQAECSVCPDGFACETPFAYAVDPCRNGSFSDSGKCKKCPAGWACPLTDGSSNIQCPFGSYTTGEAVSCVQCPAGKECPTTTSIPRDCKLGSFSTGSQMFCTLCPSGNYCPKNDSATIIPCAAGSFSVLGQGTCTQCPGGFSCPSQNEPFQFPCAKGWYSPLGVAECIQCEAGSYCPNSTTKGFPCDKNGYYSLSGSVVCSPCPKGYYCKSKDQPPVLCPAGFYSVTASEKCNKCSPGYICDEGSITDKPSTGICPLGYYCENNNKIACPAGKYGSIQGAGSLTQCIDCPPGYYCPEATAGYPTESIKCPPGHYCVLSTMTAFENPCPAGTYSNQLGNVRLEQCKDCKAGFYCLSGDPTGDSLCPAGHYCPFNTTFGTQNKCPSGTYNEEQGSTSLASCKLCPAGAYCPEASDSPIPCNPGTYNPLQNQGDIKSCLDCMSGMACPQRGLNYPTVHCMAGHFCPPRSIFPNDTLNRCPDGTYTDLHNATSDADCIECPAGLACEAGTGGIQKQPQPCAAGHWCKKGTRHPKQFPCPAGSWSNLTNLQSETGCQECPKGWFCLEGAFSPSGLCPTGHYCPSGTQYSTQFPCTKGTFSRRQGNTRWEVCEPCILGHFCPTGTSNPEPCPKGSYRDELNGESEDSCKPCSAGYKCEKDGTVKPVICGLGSYSDRYATNCSVCKKGYYCTLASTSYEVMSTKFICPAGMHCPEGLSRQPYPAVNPCKKGYYCLKGNEDPDPRPCPIGTFNMFTNLKHEKNCQQCPAGYYCEPSGLSEPAGECPPGYFCPLGTGFKYLNPCPVGFYRNASAARSSMDCSVCIAGMYCDELGLPFPKDCPQGSFCPTGSTVPQPCPSGYYGNSTHLRRSKDCTACEAGMYCAGVGKTAPTGECDAGFFCKGAAFTSAPSGGITGGLCPKGGYCSRGAKKASPCPIGKYNSDEGAKSPADCLDCKAGFYCAGTFNDGPTGPCDPGYYCNGNATGPNQHKTPEGHYSEKQASFPIPCPLGYFQSSPTMSKCDKCTKGSYCNKTGLAIPNSCLKGHYCPEGSSVPIPCPAGTYNDVLSKGAIEDCKSCMPGKFCFGTGLVEVSGKCSEGYYCQSKSPVSNPGNFTNGVYQDMDYGGICRKGHYCLEGTSYPTQYQCKPGTYNPLHGAINESFCLECIPGQYCLTAGLEQPTGNCSAGYYCKKGSQTPEPKDDKQGNICPIGSFCSVGSSEPKICPEGSYSNGTGFSECVKCPARYYCDDGKKLFDCPNGFYCEEGTSFLKKKPCPYGTFGLKGGLASLSECTPCPPGKFCAGLAITIFPMTNISGFCEAGYYCLEGISISKPTSPLSSGRGGLCPTGYFCPEGTGDYKATPCPAGTYSNIEGLKRSDECKPCSPGEYCEGGQSTTSGLCDAGYYCKKGASFRNNSKEDETSGPCPIAHFCPVGTSEPQFCKPGTYMPQRGAEKCWSCPAGYFCPPNQSDYLSFPCPFGSFCPNGTQYATQYRCPAGTFGNMNRSISVEGCTPCPGGFYCEGEGLTKPTGLCSGGYFCLLGAKTSKPNYEYYNCSLLGCTCSTNVTGGVCPPGYFCPSGIDTPLACPGGFYCETKGLLNYTGQCDEGYFCRQGSWTKRPDNEEFGGICPAGFFCPKQTQFPRPCPPGKYLNTTGNTKEEDCISCKAGYYCEGFNNTSVTGPCSEGYYCPTGQSSSKPDSFHCPPGYFCKEGSISPELCEAGKWNPISHQFTCRLCPERYYCELQSSSSPLIDYSKYPCPEGYFCPNGTKYSKQFGCPPGTFSNKTKLANSDECFKCPAGKYCLGSSSTFSGNCDSGYYCIEGSKGPIPTNETGMICPQGKFCLKGTEVPFDCPIGTFNNGFGLQRSDQCTNCSCGMYCSMPGLTTPTGICDSRYFCKSRAEDSKGSNGTGGECIPGHYCPPKSCEPLPCKDGSYMSDRLAESCLPCPSGFYCVGDHINPKLCPRGFYCEENTGFNWKPCPPGTFSNKEGLHNSSSCEPCQNGMYCPYFNATAPEGPCSAGYFCKVGSPNKTPLLSSPPTYGPCPAGSYCPINTTNPIPCPRGRYSKYTQLETFEECSLCDPGYYCEGGLSHVSGKCWEGFYCILGSKFPNPSEITELSGPCPIGAFCPNGTSHPLGCPRGTFNDQIRQSKCEECCKGYFCLENSTKCEHLCPKGHYCPGNTKNPEDYPCPIGTYNNATGKSSIDDCILCDPGKYCPHSGAEKPFGSCSSGWYCSRGAWSPKPMNFINNSDQCFQLNISTGGICKIGEFCGEGSSKPTVCPPGKYCEEDELSNYTGLCNPGHYCILGAKSKEPLDDVTGSICPQGKYCPIGSSAPINCPYGTFSNSTGNKGVQDCLSCTSGWFCGSQGLIEPSGKCSEGFYCPGGQNTSRPSEYRCMPGHHCPIGSSNPHACFSGSYQDEFEQSVCKECLAGFYCDGFVLNDTECLYGVQYPKPCPNGYYCLSGSMTGKENACPEGTYNNRTGLRLESECEDCPAGKFCSGTGKSSWSGDCSAGYLCIGKATISKPIDGVTGVICSKGFYCEEGAPTMKACPPGKYNPFEGRQSANECLPCDLGKFCSDYNMSTTSGNCSDGYLCKGGSSSPKPTDTITGNPCPAGSFCQYGLIFPCPPGTHMNETNAKECYECPPGSFCVNRFIPEPCSPGFYCEKRTGYNKKPCPIGTYSKNVGLSSITECTPCNPGYYCSDINSTSPTGLCQAGFFCSNGSDSATPSGGKGVAGLCPAGSYCPYGSIYPIKCPIGTFNPHNYGKNLSDCRLCTGGQFCNSTGLLNPSGECDAGYFCEQGSIMKNPSITNVGYGLCPAGYYCPKGTVRPLKCAPGTYNNITGQASCFTCPAGFFCLGNEKYEECPKGHFCPENLTYGEQYPCPEGTFKNVTRGHSVDDCKMCTPGMFCRGTGLIEPSGFCSGGFYCLSGSWTDKPFGNETYNSSLSCKLSSIGGLCKKGTYCPIGSSKPISCDPGYYCDQDGLSTMSNICSSGYYCSGGSTEERPFQKVYGDICPAGFFCEAKSAAPLPCDKGFFAPGYGNKNVSDCIICSAGMYCDKMALDKPSGNCSKGYYCPSGSVTSTEKICEPGYFCPQQSKKPIPCHPGYYQSNNGSEICEECPSGFYCLPEDLSKINNTRGAVKPNVCPKRFFCPKKTGFYNDYPCQIGFFGNESGLFTASQCHPCTSGFFCDKEAQDSPTGICHSGFYCTRGAITPEPRNISEGGGPCRQGFYCEPGEQEKPCPKGTYGNRIQLKSKEECVSCDLGKFCNEIGLSSPSGECAEGYFCTGGAIESAPLSKPYGDICPAGHFCPSGTFQPQACPPGSFNNNTKSSKIDDCMPCSSGQYCLGSKNIQPTGKCEEGYYCIRGAYTPTPTWYSNITLNISDLFRCPIYSLNFTGGICPLGTYCPAGSDHPILCDPGMYCAKEKLGKVSGYCSEGYFCDFKSTSPESAECRKGRYCPQGSPVEIECPAGTFNQYTRQFKQDHCQNCTPGFYCPEKGLWNATLKCAPGFYCPLGSTRKDSYECDVGSFCPEGAGKPTPCPSGFYQNRTGQKECIECPEGYSCDPISQKVHGVVIPEPCIPGHFCPKGTLKINQNPCPSGTYSNTTGNSQLNDCKKCDPGYYCSGQGNIFVTQKCDAGFVCFLGSNTSQPIDGIMGNLCPMGKYCIAGSSQGVDCPAGTFGSSVGLNNESSCTPCTEGWYCPTPGLPNAYKKCSAGHWCIERSIESNPNNKTYGVLCPKGYFCPEGIPIACPNGTYQPVDGRKNRDDCKDCDPGYYCGTTALYNMSGKCNPGFYCIGGATKPNPNDGFTGNICPAGSFCEEGSKWYSPCKNGTFTNFTASALCEVCPEGYMCTGQVAPDLCEQGFYCLKGTGYNKIPCPEGTYGSQKGLISITQCTPCTAGSYCEGIGLPRPTGFCDPGYWCQSGVNKKNPKYDNHTGIGGGCFLGHECKGNTSFPSPCPSGTFGNMLRTISCEICSEGKYCNGSTITPYDCPMGHYCMIGTQYSTQYKCPPGTFNNNTGSTSINACLPCPPGQYCQGYGRIIPNGWCSGGYFCKGGAMSANPGDIGISINKSSSCFVSQSCVCPDINLSKGNICPAGYFCPVGTSIPIICTRGMYCESEGLAYPTNNCSAGFYCIEGSVSSNQFECPIGHYCETGTKWPIPCEAGSYSNNTQNKKSSDCQRCTPGFYCDNSRHDKPAGQCAPRYYCPGGQSSPTPVGYECLAGHYCPQGSESPVPCLNGTYQNQSAQDSCLPCPEGFYCNHEDNAAVSPMLCPAGHFCPGNTKYKYEFPCPKGTFSSNKGNARIEQCLPCFGGNYCAFPGISTPTGQCKEGFYCYTGSQEAQPIKHILAIDWNFDFYNDICPQGYFCPNGTSTPMPCPRGYFSGDVGLKKLNECQPCPAGKYCNGTGIEALINPPNCSVGFVCVQGSDSPTPTGVDTTRGYPCPPGFYCPEGTYKELSCPPGTFQPLPQKGSCLACIAGSMCLDYNMTNPISCQPGYYCPGGKPMICPAGTYSEKEGLLSVDNCTDCPAGEYCLGGQSKPNGKCSAGFICGGGSDSSVPNASNSKFPKNGPCPIGKFCKAGTHFSEDCPAGFFRNTTGGTDAKDCFSCTPGWYCEKNGLGEPTGKCDAGWYCPEGQQKAQPSGYACKPGYYCPKGSADALDCETGTYQPASKESFCHVCPPGYYCENALSKLQKCPSHYYCPEKTKVPILCPNGTYSYDNETGLERDTDCRPCIAGHFCIMGTVREKCAAGYLCQSGSPSPTPKVPLSGPNTKAGPCPPGYFCSYGAIFPEPCPEGTFKPDYGGYGNKSDCWPCPAGKQCFGGNSTILQCPLGKYCEEGQPPTNCPINYYQNKVGSKALQDCLPCPAGYYCNISGMSDYSYSECPIGFYCLEGQGPQYCPAGTRRVIPGARNGSDCSPCPAKFYCPFKSENIYGTPCTSGFFCKIGSEIPLKCIEGYYCPELTGDPILCPGGFYCSNGTDIPKICEFPYYCPPGSSSPQICNLGYKALAISGNRTSHDIACMICPAGFYGNEISRLSCLECPEGYICPEGTEDPKKHICPKGFYCPKASAEGIPCQPGMYGNHTKASKSSDCLPCPVNTFNNLKGMEACRPCGSSSTSIEGQLKCTCKGLHRSFQVSDGSCVCESGYVYYDVTNIKLVEGNSDKSCQKLVADRCQAGMLRDSNTLQCVDVNLINSDYCIPLCGADGGYFNVTGGRCSCKSYVMLNQVCNSSCLAVSPVVSIQRQISGVLYMTISNSGNSTSIPIFNEYGINDFDYVLRKVEFAEFQNEGNFGFLPTTTEEVLSFVQDISLNKSVSRIRRNLDDFSAQQSIRSPIICVNVGQVVFFKIYINQLNRSSSNYPQYNKNHLFNTNPSFDYGQFRQLNMLIQTTSLNINSFLNVFSEPGTYVFYDNAENRRETIVYVPDRGSYCPVRIEASAPLILTKFGIGVKMSLNESPNWESIWIIIGLILIIVFVFVILAILWRPRAMGIVPISFLRSKYKSLGAPLLVVPLPGVNDAPDGCSADTPYVLYDEYTLPIQSGILENFNVRTLYDKLEDQTLHISSQIANHESNLQGFYDRICQQTEGLKKMLDNIDGSVITMGKENKLEETGHFKEHDPSKYTQSVATRQAELIKSLQALLDKYNGNIRPTSGSYGSWSRVTNEKDISLPVHATPMLYQNQSVDFPTYQNADIDSFDFSSNNNIKDKFTGALSWSGGLLNDPLMKNANKLNKDGSPMTFSVGDYNNLINTIMAEKMILENALQEEENKIMNDFIENKNEERKNVMQKMAMRLAQQLAGVISPFEMQAIVDKHNEELLLFEERFNSDKEKQKEILLNDLKENRGKKLNALQWNHQQLALQHNIKLADIDMSPDIGVNLAIQQSTLEIAALNNSEISSSAEASHETAESQEYASQMSKSFIKQIDGLISNKYLFADEAQDLIDQENAINAKLLKDMELQKASQLATFNEKLLKRKQAKLKELQDKNETERAQAVKEGKDLDALAKKHDLEREVLESKFATEQSEQTAEICKKLNSECKIAIRKGRQNLLNQLANNKGMDEKTAQALMDQLRSDNGDIMDNLEKLKQKNIEDVQAKMNARKQRRFQEVKRNQEVETSHRLLSEQNILASQSYPLMEDGINFSNIKQEESEEQKALLKEQQRMLDEIQERHQEEVESTENRLIQEQKEAEVNAMIEFEDYQERVIREAKNKQAAEVNARSNLSSEEMQQLFAAHNQQMENLLQTLQEDKTKQSQSLHEKLEEKRKARLNALKKKQENQLARELLEQKKELADTERKAVIDAERQAILDAIRDIGNGSIESIIKKILDFRHAKEMMQLDALFAEEHKVKVDELLERLDSKHLCDIDELNAKHENELKDLIVTGDQEENDQLRAQLLNNQQIELKMLKKNHSDQKIAAKKNALADWELRYAKGKLDLKERHYTEYADYLSEFLTEGRESSLKKAQEAARELKDIQQKLEEQKRLNEEKLKKEMEEFEARENDRVQQELLQCDIEIEKEAEEERKKNEKAIEALNERKELLVKQKKKKAKEEVSKLIKEGASKEEQEALLKQHNEGIAKVINKMDADRLRMQGQLENRLQKIRKGRRDSKVKEVLNRSEQIKEELKEKIEDEVDKLNTEVAEKIKETLNIKALGESSNENITSPLTPQLPTSYMMTMPLSDDAIINLLLQSPLYDKIRHIKEIVSKNSVQDSHNLKVPDPLSNEDLVPVDLGSINAREFVIYKFSCFVRDLLVVHCSHHPVDVLLAESLPSNNLITNNVYKNVFHYDVQNQILYLKRSKLGNVGDFILTLIHSLCHIHVRDIRNDSDPKFLSEFHKALSVVCSDLFLSRYQKSNALNKALNKVFENEYSEVQVLEKLFGDSHDEIARENVVNDLLNVKLVRSKYESENFNEKVIYQRLCKYRDFIVDNKVRSLLGPIEEKFHDLKVQGSKTEIDRRIEQLNLQDTNVTRNKTFLSRNVLLKNTRIMATARTPVALLNPVSSQNRGQPDGADEDFIETYLTSQIDELQEKVDEIDYEFAHLSREAVDLAHLIKALEGQVINENEAVRNLAPNCSERTHLTEILRVSNSKLSAARSQFTLVTVTKTERLDKLNKIKKELDEKKVALEEHQRKSSIKQ</sequence>
<dbReference type="InterPro" id="IPR001368">
    <property type="entry name" value="TNFR/NGFR_Cys_rich_reg"/>
</dbReference>
<evidence type="ECO:0000313" key="5">
    <source>
        <dbReference type="Proteomes" id="UP001652625"/>
    </source>
</evidence>
<keyword evidence="2" id="KW-1133">Transmembrane helix</keyword>
<accession>A0ABM4B4V4</accession>
<keyword evidence="5" id="KW-1185">Reference proteome</keyword>
<feature type="coiled-coil region" evidence="1">
    <location>
        <begin position="6599"/>
        <end position="6633"/>
    </location>
</feature>
<dbReference type="Gene3D" id="2.10.50.10">
    <property type="entry name" value="Tumor Necrosis Factor Receptor, subunit A, domain 2"/>
    <property type="match status" value="17"/>
</dbReference>
<feature type="domain" description="TNFR-Cys" evidence="4">
    <location>
        <begin position="1189"/>
        <end position="1226"/>
    </location>
</feature>
<evidence type="ECO:0000259" key="3">
    <source>
        <dbReference type="SMART" id="SM00181"/>
    </source>
</evidence>
<feature type="domain" description="TNFR-Cys" evidence="4">
    <location>
        <begin position="3954"/>
        <end position="3997"/>
    </location>
</feature>
<feature type="domain" description="EGF-like" evidence="3">
    <location>
        <begin position="5837"/>
        <end position="5892"/>
    </location>
</feature>
<feature type="transmembrane region" description="Helical" evidence="2">
    <location>
        <begin position="6183"/>
        <end position="6202"/>
    </location>
</feature>
<dbReference type="Proteomes" id="UP001652625">
    <property type="component" value="Chromosome 01"/>
</dbReference>
<feature type="domain" description="TNFR-Cys" evidence="4">
    <location>
        <begin position="887"/>
        <end position="918"/>
    </location>
</feature>
<feature type="domain" description="TNFR-Cys" evidence="4">
    <location>
        <begin position="5143"/>
        <end position="5181"/>
    </location>
</feature>
<feature type="coiled-coil region" evidence="1">
    <location>
        <begin position="6997"/>
        <end position="7035"/>
    </location>
</feature>
<dbReference type="RefSeq" id="XP_065643844.1">
    <property type="nucleotide sequence ID" value="XM_065787772.1"/>
</dbReference>
<feature type="domain" description="EGF-like" evidence="3">
    <location>
        <begin position="4670"/>
        <end position="4714"/>
    </location>
</feature>
<feature type="domain" description="TNFR-Cys" evidence="4">
    <location>
        <begin position="545"/>
        <end position="576"/>
    </location>
</feature>
<feature type="domain" description="EGF-like" evidence="3">
    <location>
        <begin position="169"/>
        <end position="216"/>
    </location>
</feature>
<dbReference type="SMART" id="SM01411">
    <property type="entry name" value="Ephrin_rec_like"/>
    <property type="match status" value="92"/>
</dbReference>
<evidence type="ECO:0000313" key="6">
    <source>
        <dbReference type="RefSeq" id="XP_065643844.1"/>
    </source>
</evidence>
<keyword evidence="2" id="KW-0472">Membrane</keyword>
<feature type="domain" description="TNFR-Cys" evidence="4">
    <location>
        <begin position="381"/>
        <end position="412"/>
    </location>
</feature>
<dbReference type="GeneID" id="100202447"/>
<feature type="coiled-coil region" evidence="1">
    <location>
        <begin position="7302"/>
        <end position="7410"/>
    </location>
</feature>
<feature type="domain" description="TNFR-Cys" evidence="4">
    <location>
        <begin position="4449"/>
        <end position="4493"/>
    </location>
</feature>
<feature type="domain" description="TNFR-Cys" evidence="4">
    <location>
        <begin position="5089"/>
        <end position="5125"/>
    </location>
</feature>
<feature type="domain" description="TNFR-Cys" evidence="4">
    <location>
        <begin position="1081"/>
        <end position="1117"/>
    </location>
</feature>
<reference evidence="5" key="1">
    <citation type="submission" date="2025-05" db="UniProtKB">
        <authorList>
            <consortium name="RefSeq"/>
        </authorList>
    </citation>
    <scope>NUCLEOTIDE SEQUENCE [LARGE SCALE GENOMIC DNA]</scope>
</reference>
<evidence type="ECO:0000256" key="1">
    <source>
        <dbReference type="SAM" id="Coils"/>
    </source>
</evidence>
<dbReference type="SMART" id="SM00181">
    <property type="entry name" value="EGF"/>
    <property type="match status" value="9"/>
</dbReference>
<feature type="domain" description="TNFR-Cys" evidence="4">
    <location>
        <begin position="3130"/>
        <end position="3172"/>
    </location>
</feature>
<dbReference type="SUPFAM" id="SSF57184">
    <property type="entry name" value="Growth factor receptor domain"/>
    <property type="match status" value="26"/>
</dbReference>
<feature type="domain" description="TNFR-Cys" evidence="4">
    <location>
        <begin position="5822"/>
        <end position="5862"/>
    </location>
</feature>
<dbReference type="PANTHER" id="PTHR46104">
    <property type="entry name" value="GENE 9195-RELATED-RELATED"/>
    <property type="match status" value="1"/>
</dbReference>
<gene>
    <name evidence="6" type="primary">LOC100202447</name>
</gene>
<feature type="domain" description="EGF-like" evidence="3">
    <location>
        <begin position="575"/>
        <end position="625"/>
    </location>
</feature>
<feature type="domain" description="TNFR-Cys" evidence="4">
    <location>
        <begin position="1487"/>
        <end position="1524"/>
    </location>
</feature>
<dbReference type="SMART" id="SM00208">
    <property type="entry name" value="TNFR"/>
    <property type="match status" value="13"/>
</dbReference>
<feature type="coiled-coil region" evidence="1">
    <location>
        <begin position="7071"/>
        <end position="7151"/>
    </location>
</feature>
<feature type="domain" description="EGF-like" evidence="3">
    <location>
        <begin position="875"/>
        <end position="919"/>
    </location>
</feature>
<feature type="domain" description="EGF-like" evidence="3">
    <location>
        <begin position="778"/>
        <end position="822"/>
    </location>
</feature>
<feature type="domain" description="EGF-like" evidence="3">
    <location>
        <begin position="5072"/>
        <end position="5126"/>
    </location>
</feature>
<feature type="domain" description="EGF-like" evidence="3">
    <location>
        <begin position="236"/>
        <end position="282"/>
    </location>
</feature>
<dbReference type="InterPro" id="IPR000742">
    <property type="entry name" value="EGF"/>
</dbReference>
<dbReference type="SMART" id="SM00289">
    <property type="entry name" value="WR1"/>
    <property type="match status" value="14"/>
</dbReference>
<keyword evidence="1" id="KW-0175">Coiled coil</keyword>
<feature type="coiled-coil region" evidence="1">
    <location>
        <begin position="7455"/>
        <end position="7490"/>
    </location>
</feature>
<dbReference type="InterPro" id="IPR006150">
    <property type="entry name" value="Cys_repeat_1"/>
</dbReference>
<feature type="domain" description="TNFR-Cys" evidence="4">
    <location>
        <begin position="4320"/>
        <end position="4358"/>
    </location>
</feature>
<evidence type="ECO:0000256" key="2">
    <source>
        <dbReference type="SAM" id="Phobius"/>
    </source>
</evidence>
<name>A0ABM4B4V4_HYDVU</name>
<dbReference type="PANTHER" id="PTHR46104:SF1">
    <property type="entry name" value="GENE 9195-RELATED"/>
    <property type="match status" value="1"/>
</dbReference>
<proteinExistence type="predicted"/>
<keyword evidence="2" id="KW-0812">Transmembrane</keyword>
<organism evidence="5 6">
    <name type="scientific">Hydra vulgaris</name>
    <name type="common">Hydra</name>
    <name type="synonym">Hydra attenuata</name>
    <dbReference type="NCBI Taxonomy" id="6087"/>
    <lineage>
        <taxon>Eukaryota</taxon>
        <taxon>Metazoa</taxon>
        <taxon>Cnidaria</taxon>
        <taxon>Hydrozoa</taxon>
        <taxon>Hydroidolina</taxon>
        <taxon>Anthoathecata</taxon>
        <taxon>Aplanulata</taxon>
        <taxon>Hydridae</taxon>
        <taxon>Hydra</taxon>
    </lineage>
</organism>
<dbReference type="InterPro" id="IPR009030">
    <property type="entry name" value="Growth_fac_rcpt_cys_sf"/>
</dbReference>
<feature type="transmembrane region" description="Helical" evidence="2">
    <location>
        <begin position="6313"/>
        <end position="6335"/>
    </location>
</feature>
<feature type="domain" description="EGF-like" evidence="3">
    <location>
        <begin position="518"/>
        <end position="559"/>
    </location>
</feature>
<protein>
    <submittedName>
        <fullName evidence="6">Uncharacterized protein LOC100202447 isoform X4</fullName>
    </submittedName>
</protein>
<reference evidence="6" key="2">
    <citation type="submission" date="2025-08" db="UniProtKB">
        <authorList>
            <consortium name="RefSeq"/>
        </authorList>
    </citation>
    <scope>IDENTIFICATION</scope>
</reference>
<evidence type="ECO:0000259" key="4">
    <source>
        <dbReference type="SMART" id="SM00208"/>
    </source>
</evidence>